<dbReference type="InterPro" id="IPR007712">
    <property type="entry name" value="RelE/ParE_toxin"/>
</dbReference>
<proteinExistence type="inferred from homology"/>
<dbReference type="PANTHER" id="PTHR33755">
    <property type="entry name" value="TOXIN PARE1-RELATED"/>
    <property type="match status" value="1"/>
</dbReference>
<evidence type="ECO:0000256" key="1">
    <source>
        <dbReference type="ARBA" id="ARBA00006226"/>
    </source>
</evidence>
<dbReference type="Gene3D" id="3.30.2310.20">
    <property type="entry name" value="RelE-like"/>
    <property type="match status" value="1"/>
</dbReference>
<protein>
    <recommendedName>
        <fullName evidence="4">Death on curing protein, Doc toxin</fullName>
    </recommendedName>
</protein>
<dbReference type="InterPro" id="IPR051803">
    <property type="entry name" value="TA_system_RelE-like_toxin"/>
</dbReference>
<sequence>MKVVYTPEAIEDLVRLREFIEIKKPGAAKRVATSLADGIKKLKQFPYIGVEVSEAPTPEELMRDLILGSYIVRYLILDKTINILRVWHQKEDEKNGL</sequence>
<evidence type="ECO:0000256" key="2">
    <source>
        <dbReference type="ARBA" id="ARBA00022649"/>
    </source>
</evidence>
<dbReference type="EMBL" id="UOFP01000040">
    <property type="protein sequence ID" value="VAW84334.1"/>
    <property type="molecule type" value="Genomic_DNA"/>
</dbReference>
<accession>A0A3B0ZSD0</accession>
<evidence type="ECO:0000313" key="3">
    <source>
        <dbReference type="EMBL" id="VAW84334.1"/>
    </source>
</evidence>
<reference evidence="3" key="1">
    <citation type="submission" date="2018-06" db="EMBL/GenBank/DDBJ databases">
        <authorList>
            <person name="Zhirakovskaya E."/>
        </authorList>
    </citation>
    <scope>NUCLEOTIDE SEQUENCE</scope>
</reference>
<dbReference type="Pfam" id="PF05016">
    <property type="entry name" value="ParE_toxin"/>
    <property type="match status" value="1"/>
</dbReference>
<name>A0A3B0ZSD0_9ZZZZ</name>
<organism evidence="3">
    <name type="scientific">hydrothermal vent metagenome</name>
    <dbReference type="NCBI Taxonomy" id="652676"/>
    <lineage>
        <taxon>unclassified sequences</taxon>
        <taxon>metagenomes</taxon>
        <taxon>ecological metagenomes</taxon>
    </lineage>
</organism>
<dbReference type="AlphaFoldDB" id="A0A3B0ZSD0"/>
<comment type="similarity">
    <text evidence="1">Belongs to the RelE toxin family.</text>
</comment>
<dbReference type="InterPro" id="IPR035093">
    <property type="entry name" value="RelE/ParE_toxin_dom_sf"/>
</dbReference>
<keyword evidence="2" id="KW-1277">Toxin-antitoxin system</keyword>
<dbReference type="PANTHER" id="PTHR33755:SF7">
    <property type="entry name" value="TOXIN MODULE OF TOXIN-ANTITOXIN SYSTEM RELE_STBE FAMILY"/>
    <property type="match status" value="1"/>
</dbReference>
<evidence type="ECO:0008006" key="4">
    <source>
        <dbReference type="Google" id="ProtNLM"/>
    </source>
</evidence>
<gene>
    <name evidence="3" type="ORF">MNBD_GAMMA18-1901</name>
</gene>